<dbReference type="SUPFAM" id="SSF55920">
    <property type="entry name" value="Creatinase/aminopeptidase"/>
    <property type="match status" value="1"/>
</dbReference>
<evidence type="ECO:0000256" key="3">
    <source>
        <dbReference type="ARBA" id="ARBA00022801"/>
    </source>
</evidence>
<dbReference type="Proteomes" id="UP000782610">
    <property type="component" value="Unassembled WGS sequence"/>
</dbReference>
<feature type="domain" description="Creatinase N-terminal" evidence="5">
    <location>
        <begin position="26"/>
        <end position="161"/>
    </location>
</feature>
<evidence type="ECO:0000313" key="7">
    <source>
        <dbReference type="EMBL" id="MBI4923801.1"/>
    </source>
</evidence>
<feature type="domain" description="Peptidase M24" evidence="4">
    <location>
        <begin position="329"/>
        <end position="542"/>
    </location>
</feature>
<comment type="caution">
    <text evidence="7">The sequence shown here is derived from an EMBL/GenBank/DDBJ whole genome shotgun (WGS) entry which is preliminary data.</text>
</comment>
<reference evidence="7" key="1">
    <citation type="submission" date="2020-07" db="EMBL/GenBank/DDBJ databases">
        <title>Huge and variable diversity of episymbiotic CPR bacteria and DPANN archaea in groundwater ecosystems.</title>
        <authorList>
            <person name="He C.Y."/>
            <person name="Keren R."/>
            <person name="Whittaker M."/>
            <person name="Farag I.F."/>
            <person name="Doudna J."/>
            <person name="Cate J.H.D."/>
            <person name="Banfield J.F."/>
        </authorList>
    </citation>
    <scope>NUCLEOTIDE SEQUENCE</scope>
    <source>
        <strain evidence="7">NC_groundwater_1586_Pr3_B-0.1um_66_15</strain>
    </source>
</reference>
<dbReference type="InterPro" id="IPR032416">
    <property type="entry name" value="Peptidase_M24_C"/>
</dbReference>
<dbReference type="CDD" id="cd01085">
    <property type="entry name" value="APP"/>
    <property type="match status" value="1"/>
</dbReference>
<dbReference type="InterPro" id="IPR036005">
    <property type="entry name" value="Creatinase/aminopeptidase-like"/>
</dbReference>
<dbReference type="PANTHER" id="PTHR43763:SF6">
    <property type="entry name" value="XAA-PRO AMINOPEPTIDASE 1"/>
    <property type="match status" value="1"/>
</dbReference>
<evidence type="ECO:0000313" key="8">
    <source>
        <dbReference type="Proteomes" id="UP000782610"/>
    </source>
</evidence>
<sequence length="609" mass="65851">MTDKDFAPAAFQSFATKTTPNTVASRLRALRAEMAGAGLDGFLVPRADAHRGESVPESEARLAYVTSFTGSAGIAVVGARKAGLFVDSRYTLQAPAETDSKLVTVIETAQGGVDAQIGDFVPKGGRIGFDPWLHTPGEIKELGAKLAGRATLVPGPNLVDRIWTDRPAPPVTPVEFLGHNRAGRTAKDKLAELRTTLAAEHADAVVLTLPESINWLFNMRGRDVPNVPVVLGFAIVPQKGQPTLFVHKLKITPELRHGLKGIARVADVATLMADLRQLDAADKRIWLDPGTAPLAIVSAVEGASGATLIEKRDPVLLPKSKKNDAEIGGMREAHKLDGLALAKFLHWFDAEAPRGKLTEIGIVTALEQFRREEPSCVDASFDTISGAGPNGAIVHYHVDDRSNRTLKAGEIMLLDSGAQYLSGTTDITRTLFTGKATAEQKDRFTRVLKGMMALSMQKFPRGTSGAQLDVLARQFLWQDGVTYSHGTGHGVGAFLSVHEGPIGFSTRYPTPLEPGMIISNEPGYYKAGAYGMRCENLVLVVESSVGEGKFLELETLTLAPFDLRLIDETLLSADERAWLNAYHKRVFREIGPQTKGEVKAWLREATRAI</sequence>
<keyword evidence="7" id="KW-0645">Protease</keyword>
<accession>A0A933L7H8</accession>
<keyword evidence="7" id="KW-0031">Aminopeptidase</keyword>
<dbReference type="Pfam" id="PF16189">
    <property type="entry name" value="Creatinase_N_2"/>
    <property type="match status" value="1"/>
</dbReference>
<comment type="similarity">
    <text evidence="1">Belongs to the peptidase M24B family.</text>
</comment>
<dbReference type="GO" id="GO:0070006">
    <property type="term" value="F:metalloaminopeptidase activity"/>
    <property type="evidence" value="ECO:0007669"/>
    <property type="project" value="InterPro"/>
</dbReference>
<dbReference type="GO" id="GO:0005737">
    <property type="term" value="C:cytoplasm"/>
    <property type="evidence" value="ECO:0007669"/>
    <property type="project" value="UniProtKB-ARBA"/>
</dbReference>
<protein>
    <submittedName>
        <fullName evidence="7">Aminopeptidase P family protein</fullName>
    </submittedName>
</protein>
<evidence type="ECO:0000259" key="4">
    <source>
        <dbReference type="Pfam" id="PF00557"/>
    </source>
</evidence>
<dbReference type="SUPFAM" id="SSF53092">
    <property type="entry name" value="Creatinase/prolidase N-terminal domain"/>
    <property type="match status" value="2"/>
</dbReference>
<dbReference type="InterPro" id="IPR050422">
    <property type="entry name" value="X-Pro_aminopeptidase_P"/>
</dbReference>
<evidence type="ECO:0000259" key="5">
    <source>
        <dbReference type="Pfam" id="PF01321"/>
    </source>
</evidence>
<dbReference type="GO" id="GO:0046872">
    <property type="term" value="F:metal ion binding"/>
    <property type="evidence" value="ECO:0007669"/>
    <property type="project" value="UniProtKB-KW"/>
</dbReference>
<dbReference type="Pfam" id="PF01321">
    <property type="entry name" value="Creatinase_N"/>
    <property type="match status" value="1"/>
</dbReference>
<name>A0A933L7H8_9HYPH</name>
<feature type="domain" description="Peptidase M24 C-terminal" evidence="6">
    <location>
        <begin position="549"/>
        <end position="609"/>
    </location>
</feature>
<proteinExistence type="inferred from homology"/>
<keyword evidence="3" id="KW-0378">Hydrolase</keyword>
<gene>
    <name evidence="7" type="ORF">HY834_18845</name>
</gene>
<dbReference type="InterPro" id="IPR029149">
    <property type="entry name" value="Creatin/AminoP/Spt16_N"/>
</dbReference>
<dbReference type="Pfam" id="PF16188">
    <property type="entry name" value="Peptidase_M24_C"/>
    <property type="match status" value="1"/>
</dbReference>
<dbReference type="InterPro" id="IPR033740">
    <property type="entry name" value="Pept_M24B"/>
</dbReference>
<dbReference type="InterPro" id="IPR000587">
    <property type="entry name" value="Creatinase_N"/>
</dbReference>
<organism evidence="7 8">
    <name type="scientific">Devosia nanyangense</name>
    <dbReference type="NCBI Taxonomy" id="1228055"/>
    <lineage>
        <taxon>Bacteria</taxon>
        <taxon>Pseudomonadati</taxon>
        <taxon>Pseudomonadota</taxon>
        <taxon>Alphaproteobacteria</taxon>
        <taxon>Hyphomicrobiales</taxon>
        <taxon>Devosiaceae</taxon>
        <taxon>Devosia</taxon>
    </lineage>
</organism>
<dbReference type="Gene3D" id="3.40.350.10">
    <property type="entry name" value="Creatinase/prolidase N-terminal domain"/>
    <property type="match status" value="2"/>
</dbReference>
<dbReference type="FunFam" id="3.90.230.10:FF:000009">
    <property type="entry name" value="xaa-Pro aminopeptidase 2"/>
    <property type="match status" value="1"/>
</dbReference>
<evidence type="ECO:0000256" key="1">
    <source>
        <dbReference type="ARBA" id="ARBA00008766"/>
    </source>
</evidence>
<dbReference type="AlphaFoldDB" id="A0A933L7H8"/>
<dbReference type="EMBL" id="JACRAF010000062">
    <property type="protein sequence ID" value="MBI4923801.1"/>
    <property type="molecule type" value="Genomic_DNA"/>
</dbReference>
<dbReference type="PANTHER" id="PTHR43763">
    <property type="entry name" value="XAA-PRO AMINOPEPTIDASE 1"/>
    <property type="match status" value="1"/>
</dbReference>
<dbReference type="InterPro" id="IPR000994">
    <property type="entry name" value="Pept_M24"/>
</dbReference>
<dbReference type="Gene3D" id="3.90.230.10">
    <property type="entry name" value="Creatinase/methionine aminopeptidase superfamily"/>
    <property type="match status" value="1"/>
</dbReference>
<dbReference type="Pfam" id="PF00557">
    <property type="entry name" value="Peptidase_M24"/>
    <property type="match status" value="1"/>
</dbReference>
<keyword evidence="2" id="KW-0479">Metal-binding</keyword>
<evidence type="ECO:0000259" key="6">
    <source>
        <dbReference type="Pfam" id="PF16188"/>
    </source>
</evidence>
<evidence type="ECO:0000256" key="2">
    <source>
        <dbReference type="ARBA" id="ARBA00022723"/>
    </source>
</evidence>